<reference evidence="2" key="1">
    <citation type="journal article" date="2014" name="Int. J. Syst. Evol. Microbiol.">
        <title>Complete genome sequence of Corynebacterium casei LMG S-19264T (=DSM 44701T), isolated from a smear-ripened cheese.</title>
        <authorList>
            <consortium name="US DOE Joint Genome Institute (JGI-PGF)"/>
            <person name="Walter F."/>
            <person name="Albersmeier A."/>
            <person name="Kalinowski J."/>
            <person name="Ruckert C."/>
        </authorList>
    </citation>
    <scope>NUCLEOTIDE SEQUENCE</scope>
    <source>
        <strain evidence="2">CGMCC 1.16134</strain>
    </source>
</reference>
<proteinExistence type="predicted"/>
<dbReference type="EMBL" id="BMKR01000040">
    <property type="protein sequence ID" value="GGG06222.1"/>
    <property type="molecule type" value="Genomic_DNA"/>
</dbReference>
<dbReference type="RefSeq" id="WP_189031135.1">
    <property type="nucleotide sequence ID" value="NZ_BMKR01000040.1"/>
</dbReference>
<sequence length="79" mass="9388">MKKLLNKVKRESQQTMLFATTAFYTRMERFRKEERGDAMSWVISILIMLLLFIGVYILFKAQIDTFVKDKIFGKMNSLD</sequence>
<evidence type="ECO:0000313" key="2">
    <source>
        <dbReference type="EMBL" id="GGG06222.1"/>
    </source>
</evidence>
<organism evidence="2 3">
    <name type="scientific">Paenibacillus albidus</name>
    <dbReference type="NCBI Taxonomy" id="2041023"/>
    <lineage>
        <taxon>Bacteria</taxon>
        <taxon>Bacillati</taxon>
        <taxon>Bacillota</taxon>
        <taxon>Bacilli</taxon>
        <taxon>Bacillales</taxon>
        <taxon>Paenibacillaceae</taxon>
        <taxon>Paenibacillus</taxon>
    </lineage>
</organism>
<reference evidence="2" key="2">
    <citation type="submission" date="2020-09" db="EMBL/GenBank/DDBJ databases">
        <authorList>
            <person name="Sun Q."/>
            <person name="Zhou Y."/>
        </authorList>
    </citation>
    <scope>NUCLEOTIDE SEQUENCE</scope>
    <source>
        <strain evidence="2">CGMCC 1.16134</strain>
    </source>
</reference>
<keyword evidence="1" id="KW-0812">Transmembrane</keyword>
<keyword evidence="1" id="KW-1133">Transmembrane helix</keyword>
<feature type="transmembrane region" description="Helical" evidence="1">
    <location>
        <begin position="38"/>
        <end position="59"/>
    </location>
</feature>
<evidence type="ECO:0000313" key="3">
    <source>
        <dbReference type="Proteomes" id="UP000637643"/>
    </source>
</evidence>
<name>A0A917CZW4_9BACL</name>
<dbReference type="Proteomes" id="UP000637643">
    <property type="component" value="Unassembled WGS sequence"/>
</dbReference>
<protein>
    <submittedName>
        <fullName evidence="2">Uncharacterized protein</fullName>
    </submittedName>
</protein>
<gene>
    <name evidence="2" type="ORF">GCM10010912_58550</name>
</gene>
<keyword evidence="3" id="KW-1185">Reference proteome</keyword>
<accession>A0A917CZW4</accession>
<dbReference type="AlphaFoldDB" id="A0A917CZW4"/>
<evidence type="ECO:0000256" key="1">
    <source>
        <dbReference type="SAM" id="Phobius"/>
    </source>
</evidence>
<keyword evidence="1" id="KW-0472">Membrane</keyword>
<comment type="caution">
    <text evidence="2">The sequence shown here is derived from an EMBL/GenBank/DDBJ whole genome shotgun (WGS) entry which is preliminary data.</text>
</comment>